<evidence type="ECO:0000313" key="3">
    <source>
        <dbReference type="Proteomes" id="UP001235343"/>
    </source>
</evidence>
<sequence length="90" mass="10264">MDILLIFLLIFSATPLVLWSENWKKTAIFQIPFIFGAWLAFLNIVSNGIAPAESFLWFLFYGNLVYGHIAIFMLLINIKKSTSKSVSYAN</sequence>
<evidence type="ECO:0000313" key="2">
    <source>
        <dbReference type="EMBL" id="MDL4839070.1"/>
    </source>
</evidence>
<feature type="transmembrane region" description="Helical" evidence="1">
    <location>
        <begin position="28"/>
        <end position="45"/>
    </location>
</feature>
<keyword evidence="3" id="KW-1185">Reference proteome</keyword>
<proteinExistence type="predicted"/>
<name>A0ABT7KZY9_9BACI</name>
<accession>A0ABT7KZY9</accession>
<evidence type="ECO:0000256" key="1">
    <source>
        <dbReference type="SAM" id="Phobius"/>
    </source>
</evidence>
<dbReference type="Proteomes" id="UP001235343">
    <property type="component" value="Unassembled WGS sequence"/>
</dbReference>
<gene>
    <name evidence="2" type="ORF">QQS35_01145</name>
</gene>
<comment type="caution">
    <text evidence="2">The sequence shown here is derived from an EMBL/GenBank/DDBJ whole genome shotgun (WGS) entry which is preliminary data.</text>
</comment>
<keyword evidence="1" id="KW-1133">Transmembrane helix</keyword>
<protein>
    <submittedName>
        <fullName evidence="2">Spore morphogenesis/germination protein YwcE</fullName>
    </submittedName>
</protein>
<dbReference type="RefSeq" id="WP_285929882.1">
    <property type="nucleotide sequence ID" value="NZ_JASTZU010000005.1"/>
</dbReference>
<dbReference type="InterPro" id="IPR020185">
    <property type="entry name" value="Spore_morphogenesis_YwcE"/>
</dbReference>
<reference evidence="2 3" key="1">
    <citation type="submission" date="2023-06" db="EMBL/GenBank/DDBJ databases">
        <title>Aquibacillus rhizosphaerae LR5S19.</title>
        <authorList>
            <person name="Sun J.-Q."/>
        </authorList>
    </citation>
    <scope>NUCLEOTIDE SEQUENCE [LARGE SCALE GENOMIC DNA]</scope>
    <source>
        <strain evidence="2 3">LR5S19</strain>
    </source>
</reference>
<dbReference type="EMBL" id="JASTZU010000005">
    <property type="protein sequence ID" value="MDL4839070.1"/>
    <property type="molecule type" value="Genomic_DNA"/>
</dbReference>
<organism evidence="2 3">
    <name type="scientific">Aquibacillus rhizosphaerae</name>
    <dbReference type="NCBI Taxonomy" id="3051431"/>
    <lineage>
        <taxon>Bacteria</taxon>
        <taxon>Bacillati</taxon>
        <taxon>Bacillota</taxon>
        <taxon>Bacilli</taxon>
        <taxon>Bacillales</taxon>
        <taxon>Bacillaceae</taxon>
        <taxon>Aquibacillus</taxon>
    </lineage>
</organism>
<keyword evidence="1" id="KW-0472">Membrane</keyword>
<feature type="transmembrane region" description="Helical" evidence="1">
    <location>
        <begin position="57"/>
        <end position="78"/>
    </location>
</feature>
<keyword evidence="1" id="KW-0812">Transmembrane</keyword>
<dbReference type="Pfam" id="PF17368">
    <property type="entry name" value="YwcE"/>
    <property type="match status" value="1"/>
</dbReference>